<comment type="caution">
    <text evidence="2">The sequence shown here is derived from an EMBL/GenBank/DDBJ whole genome shotgun (WGS) entry which is preliminary data.</text>
</comment>
<feature type="transmembrane region" description="Helical" evidence="1">
    <location>
        <begin position="6"/>
        <end position="23"/>
    </location>
</feature>
<evidence type="ECO:0000256" key="1">
    <source>
        <dbReference type="SAM" id="Phobius"/>
    </source>
</evidence>
<keyword evidence="1" id="KW-0472">Membrane</keyword>
<evidence type="ECO:0000313" key="3">
    <source>
        <dbReference type="Proteomes" id="UP000245535"/>
    </source>
</evidence>
<dbReference type="EMBL" id="QGDO01000011">
    <property type="protein sequence ID" value="PWJ34171.1"/>
    <property type="molecule type" value="Genomic_DNA"/>
</dbReference>
<gene>
    <name evidence="2" type="ORF">BC781_11181</name>
</gene>
<keyword evidence="1" id="KW-1133">Transmembrane helix</keyword>
<keyword evidence="1" id="KW-0812">Transmembrane</keyword>
<name>A0A315ZJT7_SEDFL</name>
<dbReference type="AlphaFoldDB" id="A0A315ZJT7"/>
<organism evidence="2 3">
    <name type="scientific">Sediminitomix flava</name>
    <dbReference type="NCBI Taxonomy" id="379075"/>
    <lineage>
        <taxon>Bacteria</taxon>
        <taxon>Pseudomonadati</taxon>
        <taxon>Bacteroidota</taxon>
        <taxon>Cytophagia</taxon>
        <taxon>Cytophagales</taxon>
        <taxon>Flammeovirgaceae</taxon>
        <taxon>Sediminitomix</taxon>
    </lineage>
</organism>
<sequence length="63" mass="7513">MEISSYIMWAGICWLVPSLLYYLDTHSGATFYPNVINEEKPTEKQLEKLKEHYQKIYNGERNK</sequence>
<reference evidence="2 3" key="1">
    <citation type="submission" date="2018-03" db="EMBL/GenBank/DDBJ databases">
        <title>Genomic Encyclopedia of Archaeal and Bacterial Type Strains, Phase II (KMG-II): from individual species to whole genera.</title>
        <authorList>
            <person name="Goeker M."/>
        </authorList>
    </citation>
    <scope>NUCLEOTIDE SEQUENCE [LARGE SCALE GENOMIC DNA]</scope>
    <source>
        <strain evidence="2 3">DSM 28229</strain>
    </source>
</reference>
<dbReference type="RefSeq" id="WP_146201778.1">
    <property type="nucleotide sequence ID" value="NZ_QGDO01000011.1"/>
</dbReference>
<protein>
    <submittedName>
        <fullName evidence="2">Uncharacterized protein</fullName>
    </submittedName>
</protein>
<accession>A0A315ZJT7</accession>
<dbReference type="Proteomes" id="UP000245535">
    <property type="component" value="Unassembled WGS sequence"/>
</dbReference>
<evidence type="ECO:0000313" key="2">
    <source>
        <dbReference type="EMBL" id="PWJ34171.1"/>
    </source>
</evidence>
<keyword evidence="3" id="KW-1185">Reference proteome</keyword>
<proteinExistence type="predicted"/>